<dbReference type="GO" id="GO:0015562">
    <property type="term" value="F:efflux transmembrane transporter activity"/>
    <property type="evidence" value="ECO:0007669"/>
    <property type="project" value="TreeGrafter"/>
</dbReference>
<reference evidence="7 8" key="1">
    <citation type="submission" date="2018-12" db="EMBL/GenBank/DDBJ databases">
        <title>Legionella sp,whole genome shotgun sequence.</title>
        <authorList>
            <person name="Wu H."/>
        </authorList>
    </citation>
    <scope>NUCLEOTIDE SEQUENCE [LARGE SCALE GENOMIC DNA]</scope>
    <source>
        <strain evidence="8">km714</strain>
    </source>
</reference>
<dbReference type="Pfam" id="PF25967">
    <property type="entry name" value="RND-MFP_C"/>
    <property type="match status" value="1"/>
</dbReference>
<dbReference type="PANTHER" id="PTHR30469:SF37">
    <property type="entry name" value="RAGD PROTEIN"/>
    <property type="match status" value="1"/>
</dbReference>
<feature type="domain" description="CzcB-like barrel-sandwich hybrid" evidence="6">
    <location>
        <begin position="69"/>
        <end position="202"/>
    </location>
</feature>
<dbReference type="InterPro" id="IPR058627">
    <property type="entry name" value="MdtA-like_C"/>
</dbReference>
<keyword evidence="3" id="KW-0812">Transmembrane</keyword>
<proteinExistence type="inferred from homology"/>
<protein>
    <submittedName>
        <fullName evidence="7">Efflux RND transporter periplasmic adaptor subunit</fullName>
    </submittedName>
</protein>
<comment type="caution">
    <text evidence="7">The sequence shown here is derived from an EMBL/GenBank/DDBJ whole genome shotgun (WGS) entry which is preliminary data.</text>
</comment>
<feature type="domain" description="Multidrug resistance protein MdtA-like C-terminal permuted SH3" evidence="5">
    <location>
        <begin position="295"/>
        <end position="353"/>
    </location>
</feature>
<dbReference type="InterPro" id="IPR006143">
    <property type="entry name" value="RND_pump_MFP"/>
</dbReference>
<feature type="transmembrane region" description="Helical" evidence="3">
    <location>
        <begin position="7"/>
        <end position="26"/>
    </location>
</feature>
<dbReference type="Gene3D" id="1.10.287.470">
    <property type="entry name" value="Helix hairpin bin"/>
    <property type="match status" value="1"/>
</dbReference>
<dbReference type="SUPFAM" id="SSF111369">
    <property type="entry name" value="HlyD-like secretion proteins"/>
    <property type="match status" value="1"/>
</dbReference>
<dbReference type="Proteomes" id="UP000288012">
    <property type="component" value="Unassembled WGS sequence"/>
</dbReference>
<dbReference type="Gene3D" id="2.40.420.20">
    <property type="match status" value="1"/>
</dbReference>
<dbReference type="InterPro" id="IPR058792">
    <property type="entry name" value="Beta-barrel_RND_2"/>
</dbReference>
<evidence type="ECO:0000256" key="1">
    <source>
        <dbReference type="ARBA" id="ARBA00009477"/>
    </source>
</evidence>
<feature type="coiled-coil region" evidence="2">
    <location>
        <begin position="101"/>
        <end position="130"/>
    </location>
</feature>
<gene>
    <name evidence="7" type="ORF">EKM59_07675</name>
</gene>
<evidence type="ECO:0000313" key="8">
    <source>
        <dbReference type="Proteomes" id="UP000288012"/>
    </source>
</evidence>
<dbReference type="RefSeq" id="WP_126954843.1">
    <property type="nucleotide sequence ID" value="NZ_RZGR01000021.1"/>
</dbReference>
<evidence type="ECO:0000256" key="3">
    <source>
        <dbReference type="SAM" id="Phobius"/>
    </source>
</evidence>
<keyword evidence="2" id="KW-0175">Coiled coil</keyword>
<evidence type="ECO:0000259" key="5">
    <source>
        <dbReference type="Pfam" id="PF25967"/>
    </source>
</evidence>
<dbReference type="InterPro" id="IPR058647">
    <property type="entry name" value="BSH_CzcB-like"/>
</dbReference>
<dbReference type="Gene3D" id="2.40.30.170">
    <property type="match status" value="1"/>
</dbReference>
<dbReference type="Pfam" id="PF25954">
    <property type="entry name" value="Beta-barrel_RND_2"/>
    <property type="match status" value="1"/>
</dbReference>
<dbReference type="NCBIfam" id="TIGR01730">
    <property type="entry name" value="RND_mfp"/>
    <property type="match status" value="1"/>
</dbReference>
<dbReference type="Gene3D" id="2.40.50.100">
    <property type="match status" value="1"/>
</dbReference>
<dbReference type="GO" id="GO:1990281">
    <property type="term" value="C:efflux pump complex"/>
    <property type="evidence" value="ECO:0007669"/>
    <property type="project" value="TreeGrafter"/>
</dbReference>
<feature type="domain" description="CusB-like beta-barrel" evidence="4">
    <location>
        <begin position="217"/>
        <end position="289"/>
    </location>
</feature>
<name>A0A433JIH2_9GAMM</name>
<keyword evidence="3" id="KW-0472">Membrane</keyword>
<dbReference type="OrthoDB" id="9806939at2"/>
<comment type="similarity">
    <text evidence="1">Belongs to the membrane fusion protein (MFP) (TC 8.A.1) family.</text>
</comment>
<evidence type="ECO:0000259" key="4">
    <source>
        <dbReference type="Pfam" id="PF25954"/>
    </source>
</evidence>
<evidence type="ECO:0000313" key="7">
    <source>
        <dbReference type="EMBL" id="RUQ85093.1"/>
    </source>
</evidence>
<dbReference type="EMBL" id="RZGR01000021">
    <property type="protein sequence ID" value="RUQ85093.1"/>
    <property type="molecule type" value="Genomic_DNA"/>
</dbReference>
<dbReference type="AlphaFoldDB" id="A0A433JIH2"/>
<accession>A0A433JIH2</accession>
<keyword evidence="3" id="KW-1133">Transmembrane helix</keyword>
<dbReference type="Pfam" id="PF25973">
    <property type="entry name" value="BSH_CzcB"/>
    <property type="match status" value="1"/>
</dbReference>
<sequence>MKKTYQNISLFFLFIILSSFLFYQYFHAKSAQEGEQTSKKMQVRIIHPKPTVLSEPFLFSARIYPIESALIFARANGFVQERLVDIGDQVKSGTLLARLSSPELEEQIKQAEAQVRLQEARVKLADLEFQRAQKLVTTGAVARSIFDEKQAEYQVALATLDLNKAQLMRLRKVFDYTNIRAPFDGIISERNIEKGDRINATDATPMFKLIRTNQLRVVVDVPQSQLFSIEKNAVANLSFAELPGRTFKIKFFRLAKEVDEDSGTMRVEFILDNKNNKLQAGLSGEVSIQIMENKNILLIPANALSVRDGKSSVVLVDKNSEIQFRAVVTGRIKSTNNVEILSGLSADDNVVINPNALLFPGQKVEMIAATNK</sequence>
<dbReference type="PANTHER" id="PTHR30469">
    <property type="entry name" value="MULTIDRUG RESISTANCE PROTEIN MDTA"/>
    <property type="match status" value="1"/>
</dbReference>
<keyword evidence="8" id="KW-1185">Reference proteome</keyword>
<evidence type="ECO:0000259" key="6">
    <source>
        <dbReference type="Pfam" id="PF25973"/>
    </source>
</evidence>
<organism evidence="7 8">
    <name type="scientific">Legionella septentrionalis</name>
    <dbReference type="NCBI Taxonomy" id="2498109"/>
    <lineage>
        <taxon>Bacteria</taxon>
        <taxon>Pseudomonadati</taxon>
        <taxon>Pseudomonadota</taxon>
        <taxon>Gammaproteobacteria</taxon>
        <taxon>Legionellales</taxon>
        <taxon>Legionellaceae</taxon>
        <taxon>Legionella</taxon>
    </lineage>
</organism>
<evidence type="ECO:0000256" key="2">
    <source>
        <dbReference type="SAM" id="Coils"/>
    </source>
</evidence>